<reference evidence="1" key="1">
    <citation type="journal article" date="2017" name="Nature">
        <title>The sunflower genome provides insights into oil metabolism, flowering and Asterid evolution.</title>
        <authorList>
            <person name="Badouin H."/>
            <person name="Gouzy J."/>
            <person name="Grassa C.J."/>
            <person name="Murat F."/>
            <person name="Staton S.E."/>
            <person name="Cottret L."/>
            <person name="Lelandais-Briere C."/>
            <person name="Owens G.L."/>
            <person name="Carrere S."/>
            <person name="Mayjonade B."/>
            <person name="Legrand L."/>
            <person name="Gill N."/>
            <person name="Kane N.C."/>
            <person name="Bowers J.E."/>
            <person name="Hubner S."/>
            <person name="Bellec A."/>
            <person name="Berard A."/>
            <person name="Berges H."/>
            <person name="Blanchet N."/>
            <person name="Boniface M.C."/>
            <person name="Brunel D."/>
            <person name="Catrice O."/>
            <person name="Chaidir N."/>
            <person name="Claudel C."/>
            <person name="Donnadieu C."/>
            <person name="Faraut T."/>
            <person name="Fievet G."/>
            <person name="Helmstetter N."/>
            <person name="King M."/>
            <person name="Knapp S.J."/>
            <person name="Lai Z."/>
            <person name="Le Paslier M.C."/>
            <person name="Lippi Y."/>
            <person name="Lorenzon L."/>
            <person name="Mandel J.R."/>
            <person name="Marage G."/>
            <person name="Marchand G."/>
            <person name="Marquand E."/>
            <person name="Bret-Mestries E."/>
            <person name="Morien E."/>
            <person name="Nambeesan S."/>
            <person name="Nguyen T."/>
            <person name="Pegot-Espagnet P."/>
            <person name="Pouilly N."/>
            <person name="Raftis F."/>
            <person name="Sallet E."/>
            <person name="Schiex T."/>
            <person name="Thomas J."/>
            <person name="Vandecasteele C."/>
            <person name="Vares D."/>
            <person name="Vear F."/>
            <person name="Vautrin S."/>
            <person name="Crespi M."/>
            <person name="Mangin B."/>
            <person name="Burke J.M."/>
            <person name="Salse J."/>
            <person name="Munos S."/>
            <person name="Vincourt P."/>
            <person name="Rieseberg L.H."/>
            <person name="Langlade N.B."/>
        </authorList>
    </citation>
    <scope>NUCLEOTIDE SEQUENCE</scope>
    <source>
        <tissue evidence="1">Leaves</tissue>
    </source>
</reference>
<reference evidence="1" key="2">
    <citation type="submission" date="2020-06" db="EMBL/GenBank/DDBJ databases">
        <title>Helianthus annuus Genome sequencing and assembly Release 2.</title>
        <authorList>
            <person name="Gouzy J."/>
            <person name="Langlade N."/>
            <person name="Munos S."/>
        </authorList>
    </citation>
    <scope>NUCLEOTIDE SEQUENCE</scope>
    <source>
        <tissue evidence="1">Leaves</tissue>
    </source>
</reference>
<dbReference type="Proteomes" id="UP000215914">
    <property type="component" value="Unassembled WGS sequence"/>
</dbReference>
<dbReference type="Gramene" id="mRNA:HanXRQr2_Chr03g0116131">
    <property type="protein sequence ID" value="mRNA:HanXRQr2_Chr03g0116131"/>
    <property type="gene ID" value="HanXRQr2_Chr03g0116131"/>
</dbReference>
<keyword evidence="2" id="KW-1185">Reference proteome</keyword>
<evidence type="ECO:0000313" key="1">
    <source>
        <dbReference type="EMBL" id="KAF5814881.1"/>
    </source>
</evidence>
<sequence length="44" mass="4825">MLRGTPVMSAGCSLRTCAIRRLIFRPSRGSPPNSDILPLARSRL</sequence>
<evidence type="ECO:0000313" key="2">
    <source>
        <dbReference type="Proteomes" id="UP000215914"/>
    </source>
</evidence>
<dbReference type="AlphaFoldDB" id="A0A9K3NW88"/>
<organism evidence="1 2">
    <name type="scientific">Helianthus annuus</name>
    <name type="common">Common sunflower</name>
    <dbReference type="NCBI Taxonomy" id="4232"/>
    <lineage>
        <taxon>Eukaryota</taxon>
        <taxon>Viridiplantae</taxon>
        <taxon>Streptophyta</taxon>
        <taxon>Embryophyta</taxon>
        <taxon>Tracheophyta</taxon>
        <taxon>Spermatophyta</taxon>
        <taxon>Magnoliopsida</taxon>
        <taxon>eudicotyledons</taxon>
        <taxon>Gunneridae</taxon>
        <taxon>Pentapetalae</taxon>
        <taxon>asterids</taxon>
        <taxon>campanulids</taxon>
        <taxon>Asterales</taxon>
        <taxon>Asteraceae</taxon>
        <taxon>Asteroideae</taxon>
        <taxon>Heliantheae alliance</taxon>
        <taxon>Heliantheae</taxon>
        <taxon>Helianthus</taxon>
    </lineage>
</organism>
<gene>
    <name evidence="1" type="ORF">HanXRQr2_Chr03g0116131</name>
</gene>
<dbReference type="EMBL" id="MNCJ02000318">
    <property type="protein sequence ID" value="KAF5814881.1"/>
    <property type="molecule type" value="Genomic_DNA"/>
</dbReference>
<protein>
    <submittedName>
        <fullName evidence="1">Uncharacterized protein</fullName>
    </submittedName>
</protein>
<accession>A0A9K3NW88</accession>
<comment type="caution">
    <text evidence="1">The sequence shown here is derived from an EMBL/GenBank/DDBJ whole genome shotgun (WGS) entry which is preliminary data.</text>
</comment>
<name>A0A9K3NW88_HELAN</name>
<proteinExistence type="predicted"/>